<proteinExistence type="predicted"/>
<evidence type="ECO:0000313" key="1">
    <source>
        <dbReference type="EMBL" id="PMD55790.1"/>
    </source>
</evidence>
<keyword evidence="2" id="KW-1185">Reference proteome</keyword>
<reference evidence="1 2" key="1">
    <citation type="submission" date="2016-04" db="EMBL/GenBank/DDBJ databases">
        <title>A degradative enzymes factory behind the ericoid mycorrhizal symbiosis.</title>
        <authorList>
            <consortium name="DOE Joint Genome Institute"/>
            <person name="Martino E."/>
            <person name="Morin E."/>
            <person name="Grelet G."/>
            <person name="Kuo A."/>
            <person name="Kohler A."/>
            <person name="Daghino S."/>
            <person name="Barry K."/>
            <person name="Choi C."/>
            <person name="Cichocki N."/>
            <person name="Clum A."/>
            <person name="Copeland A."/>
            <person name="Hainaut M."/>
            <person name="Haridas S."/>
            <person name="Labutti K."/>
            <person name="Lindquist E."/>
            <person name="Lipzen A."/>
            <person name="Khouja H.-R."/>
            <person name="Murat C."/>
            <person name="Ohm R."/>
            <person name="Olson A."/>
            <person name="Spatafora J."/>
            <person name="Veneault-Fourrey C."/>
            <person name="Henrissat B."/>
            <person name="Grigoriev I."/>
            <person name="Martin F."/>
            <person name="Perotto S."/>
        </authorList>
    </citation>
    <scope>NUCLEOTIDE SEQUENCE [LARGE SCALE GENOMIC DNA]</scope>
    <source>
        <strain evidence="1 2">E</strain>
    </source>
</reference>
<dbReference type="Proteomes" id="UP000235371">
    <property type="component" value="Unassembled WGS sequence"/>
</dbReference>
<protein>
    <submittedName>
        <fullName evidence="1">Uncharacterized protein</fullName>
    </submittedName>
</protein>
<name>A0A2J6SYE9_9HELO</name>
<evidence type="ECO:0000313" key="2">
    <source>
        <dbReference type="Proteomes" id="UP000235371"/>
    </source>
</evidence>
<dbReference type="AlphaFoldDB" id="A0A2J6SYE9"/>
<accession>A0A2J6SYE9</accession>
<gene>
    <name evidence="1" type="ORF">K444DRAFT_80131</name>
</gene>
<dbReference type="EMBL" id="KZ613854">
    <property type="protein sequence ID" value="PMD55790.1"/>
    <property type="molecule type" value="Genomic_DNA"/>
</dbReference>
<sequence>MFWWELSTRHLVKVAPHCLLAQWSRAVKQPHPFQFSSLKFDIQCGNERPQKRYDKLKSYTGIGCRKSYDISPTFRCYELFSDLPSNLKLEYWAS</sequence>
<organism evidence="1 2">
    <name type="scientific">Hyaloscypha bicolor E</name>
    <dbReference type="NCBI Taxonomy" id="1095630"/>
    <lineage>
        <taxon>Eukaryota</taxon>
        <taxon>Fungi</taxon>
        <taxon>Dikarya</taxon>
        <taxon>Ascomycota</taxon>
        <taxon>Pezizomycotina</taxon>
        <taxon>Leotiomycetes</taxon>
        <taxon>Helotiales</taxon>
        <taxon>Hyaloscyphaceae</taxon>
        <taxon>Hyaloscypha</taxon>
        <taxon>Hyaloscypha bicolor</taxon>
    </lineage>
</organism>
<dbReference type="RefSeq" id="XP_024732694.1">
    <property type="nucleotide sequence ID" value="XM_024888725.1"/>
</dbReference>
<dbReference type="GeneID" id="36596801"/>
<dbReference type="InParanoid" id="A0A2J6SYE9"/>